<protein>
    <submittedName>
        <fullName evidence="1">Uncharacterized protein</fullName>
    </submittedName>
</protein>
<sequence length="87" mass="9976">MANNRRENVPFDPYHFQKLLGQGIEFSIQNTFQNIYRTNHWSGQDSLSGDGASTTQTQQIQTELPLLLQRLQISTFLDLPCGDFRST</sequence>
<proteinExistence type="predicted"/>
<reference evidence="1" key="1">
    <citation type="submission" date="2019-05" db="EMBL/GenBank/DDBJ databases">
        <title>Whole genome sequencing of Pseudanabaena catenata USMAC16.</title>
        <authorList>
            <person name="Khan Z."/>
            <person name="Omar W.M."/>
            <person name="Convey P."/>
            <person name="Merican F."/>
            <person name="Najimudin N."/>
        </authorList>
    </citation>
    <scope>NUCLEOTIDE SEQUENCE</scope>
    <source>
        <strain evidence="1">USMAC16</strain>
    </source>
</reference>
<dbReference type="Proteomes" id="UP001152872">
    <property type="component" value="Unassembled WGS sequence"/>
</dbReference>
<evidence type="ECO:0000313" key="1">
    <source>
        <dbReference type="EMBL" id="MDG3493199.1"/>
    </source>
</evidence>
<dbReference type="RefSeq" id="WP_009625228.1">
    <property type="nucleotide sequence ID" value="NZ_VBTY01000006.1"/>
</dbReference>
<dbReference type="EMBL" id="VBTY01000006">
    <property type="protein sequence ID" value="MDG3493199.1"/>
    <property type="molecule type" value="Genomic_DNA"/>
</dbReference>
<gene>
    <name evidence="1" type="ORF">FEV09_01365</name>
</gene>
<accession>A0A9X4RJU2</accession>
<dbReference type="AlphaFoldDB" id="A0A9X4RJU2"/>
<organism evidence="1 2">
    <name type="scientific">Pseudanabaena catenata USMAC16</name>
    <dbReference type="NCBI Taxonomy" id="1855837"/>
    <lineage>
        <taxon>Bacteria</taxon>
        <taxon>Bacillati</taxon>
        <taxon>Cyanobacteriota</taxon>
        <taxon>Cyanophyceae</taxon>
        <taxon>Pseudanabaenales</taxon>
        <taxon>Pseudanabaenaceae</taxon>
        <taxon>Pseudanabaena</taxon>
    </lineage>
</organism>
<evidence type="ECO:0000313" key="2">
    <source>
        <dbReference type="Proteomes" id="UP001152872"/>
    </source>
</evidence>
<comment type="caution">
    <text evidence="1">The sequence shown here is derived from an EMBL/GenBank/DDBJ whole genome shotgun (WGS) entry which is preliminary data.</text>
</comment>
<keyword evidence="2" id="KW-1185">Reference proteome</keyword>
<name>A0A9X4RJU2_9CYAN</name>